<dbReference type="PANTHER" id="PTHR30435:SF1">
    <property type="entry name" value="FLAGELLAR HOOK PROTEIN FLGE"/>
    <property type="match status" value="1"/>
</dbReference>
<reference evidence="8 9" key="1">
    <citation type="submission" date="2020-01" db="EMBL/GenBank/DDBJ databases">
        <title>Genomes assembled from Gulf of Kutch pelagic sediment metagenomes.</title>
        <authorList>
            <person name="Chandrashekar M."/>
            <person name="Mahajan M.S."/>
            <person name="Dave K.J."/>
            <person name="Vatsa P."/>
            <person name="Nathani N.M."/>
        </authorList>
    </citation>
    <scope>NUCLEOTIDE SEQUENCE [LARGE SCALE GENOMIC DNA]</scope>
    <source>
        <strain evidence="8">KS3-K002</strain>
    </source>
</reference>
<accession>A0AAE4ZBP8</accession>
<dbReference type="GO" id="GO:0071978">
    <property type="term" value="P:bacterial-type flagellum-dependent swarming motility"/>
    <property type="evidence" value="ECO:0007669"/>
    <property type="project" value="TreeGrafter"/>
</dbReference>
<dbReference type="InterPro" id="IPR010930">
    <property type="entry name" value="Flg_bb/hook_C_dom"/>
</dbReference>
<protein>
    <recommendedName>
        <fullName evidence="3 5">Flagellar hook protein FlgE</fullName>
    </recommendedName>
</protein>
<dbReference type="Proteomes" id="UP000702544">
    <property type="component" value="Unassembled WGS sequence"/>
</dbReference>
<dbReference type="GO" id="GO:0009424">
    <property type="term" value="C:bacterial-type flagellum hook"/>
    <property type="evidence" value="ECO:0007669"/>
    <property type="project" value="TreeGrafter"/>
</dbReference>
<comment type="similarity">
    <text evidence="2 5">Belongs to the flagella basal body rod proteins family.</text>
</comment>
<evidence type="ECO:0000313" key="9">
    <source>
        <dbReference type="Proteomes" id="UP000702544"/>
    </source>
</evidence>
<keyword evidence="4 5" id="KW-0975">Bacterial flagellum</keyword>
<sequence length="622" mass="63782">MAATNTMTITIDGQTGTFDLSAQAAGIYTSTGTLSGMEVTLDNSFDFVSDISSQTNTLSETNETGIEPSNIALATDLAGIDTISLEGVAADSVVTVEYDSSTGVLTVNDVTGGNSGTVDIGTAGGNGVQDFTISSGSLAGTVVTVDTNTFDFDTTFSDTTTAVASTNGDLALAATAASTSFDATEIRNFDEDTIQFVVSSADGSISSTSTAGYTVSVNGANDFDQTAADVVLDVTHDASGEVFQVTVDVTTAAGTADSTVTLTLNELHNAVAADSDDLVVGATAPTLSNFDADDLAALDATAISLNVDAQGRVIMTSGPSGFSVDQTSSQDLATSGDRNVVLSDGNNSFTVTLDVTTAISQGSADLDIDLLELQNQFGLGTEATDGRYSATVQIFDSLGNAHDLVLEFDKVATNSWEILVNDPVLASTGVTSGTVTSATRSINFNGDGTPSAISFADIDITGWTTGADDSTVAFDLGTVGESDGVTQFAGEFSLSSIDQDGVRFGGFVGVNIDELGTVTAVFDNGEQLPVYQLPITLFANPNGLESVTGNAFRQTDRSGDILLQQANAGGAGTVAASALESSTVDLAEEFTKMITTQRAYSASARIITTADDMLEELIRIRR</sequence>
<dbReference type="Pfam" id="PF07559">
    <property type="entry name" value="FlgE_D2"/>
    <property type="match status" value="1"/>
</dbReference>
<comment type="subcellular location">
    <subcellularLocation>
        <location evidence="1 5">Bacterial flagellum basal body</location>
    </subcellularLocation>
</comment>
<organism evidence="8 9">
    <name type="scientific">Candidatus Kutchimonas denitrificans</name>
    <dbReference type="NCBI Taxonomy" id="3056748"/>
    <lineage>
        <taxon>Bacteria</taxon>
        <taxon>Pseudomonadati</taxon>
        <taxon>Gemmatimonadota</taxon>
        <taxon>Gemmatimonadia</taxon>
        <taxon>Candidatus Palauibacterales</taxon>
        <taxon>Candidatus Palauibacteraceae</taxon>
        <taxon>Candidatus Kutchimonas</taxon>
    </lineage>
</organism>
<evidence type="ECO:0000256" key="5">
    <source>
        <dbReference type="RuleBase" id="RU362116"/>
    </source>
</evidence>
<dbReference type="Pfam" id="PF06429">
    <property type="entry name" value="Flg_bbr_C"/>
    <property type="match status" value="1"/>
</dbReference>
<dbReference type="InterPro" id="IPR020013">
    <property type="entry name" value="Flagellar_FlgE/F/G"/>
</dbReference>
<dbReference type="GO" id="GO:0005829">
    <property type="term" value="C:cytosol"/>
    <property type="evidence" value="ECO:0007669"/>
    <property type="project" value="TreeGrafter"/>
</dbReference>
<dbReference type="PANTHER" id="PTHR30435">
    <property type="entry name" value="FLAGELLAR PROTEIN"/>
    <property type="match status" value="1"/>
</dbReference>
<dbReference type="SUPFAM" id="SSF117143">
    <property type="entry name" value="Flagellar hook protein flgE"/>
    <property type="match status" value="1"/>
</dbReference>
<dbReference type="InterPro" id="IPR011491">
    <property type="entry name" value="FlgE_D2"/>
</dbReference>
<dbReference type="InterPro" id="IPR037058">
    <property type="entry name" value="Falgellar_hook_FlgE_sf"/>
</dbReference>
<feature type="domain" description="Flagellar hook protein FlgE D2" evidence="7">
    <location>
        <begin position="382"/>
        <end position="501"/>
    </location>
</feature>
<gene>
    <name evidence="8" type="ORF">GWO12_14790</name>
</gene>
<keyword evidence="8" id="KW-0966">Cell projection</keyword>
<proteinExistence type="inferred from homology"/>
<feature type="domain" description="Flagellar basal-body/hook protein C-terminal" evidence="6">
    <location>
        <begin position="577"/>
        <end position="619"/>
    </location>
</feature>
<keyword evidence="8" id="KW-0282">Flagellum</keyword>
<evidence type="ECO:0000256" key="1">
    <source>
        <dbReference type="ARBA" id="ARBA00004117"/>
    </source>
</evidence>
<dbReference type="AlphaFoldDB" id="A0AAE4ZBP8"/>
<evidence type="ECO:0000313" key="8">
    <source>
        <dbReference type="EMBL" id="NIR76357.1"/>
    </source>
</evidence>
<dbReference type="Gene3D" id="2.60.98.20">
    <property type="entry name" value="Flagellar hook protein FlgE"/>
    <property type="match status" value="1"/>
</dbReference>
<dbReference type="NCBIfam" id="TIGR03506">
    <property type="entry name" value="FlgEFG_subfam"/>
    <property type="match status" value="1"/>
</dbReference>
<evidence type="ECO:0000256" key="2">
    <source>
        <dbReference type="ARBA" id="ARBA00009677"/>
    </source>
</evidence>
<dbReference type="GO" id="GO:0009425">
    <property type="term" value="C:bacterial-type flagellum basal body"/>
    <property type="evidence" value="ECO:0007669"/>
    <property type="project" value="UniProtKB-SubCell"/>
</dbReference>
<comment type="caution">
    <text evidence="8">The sequence shown here is derived from an EMBL/GenBank/DDBJ whole genome shotgun (WGS) entry which is preliminary data.</text>
</comment>
<comment type="function">
    <text evidence="5">A flexible structure which links the flagellar filament to the drive apparatus in the basal body.</text>
</comment>
<keyword evidence="8" id="KW-0969">Cilium</keyword>
<evidence type="ECO:0000256" key="4">
    <source>
        <dbReference type="ARBA" id="ARBA00023143"/>
    </source>
</evidence>
<evidence type="ECO:0000256" key="3">
    <source>
        <dbReference type="ARBA" id="ARBA00019015"/>
    </source>
</evidence>
<name>A0AAE4ZBP8_9BACT</name>
<dbReference type="InterPro" id="IPR037925">
    <property type="entry name" value="FlgE/F/G-like"/>
</dbReference>
<evidence type="ECO:0000259" key="7">
    <source>
        <dbReference type="Pfam" id="PF07559"/>
    </source>
</evidence>
<dbReference type="EMBL" id="JAACAK010000123">
    <property type="protein sequence ID" value="NIR76357.1"/>
    <property type="molecule type" value="Genomic_DNA"/>
</dbReference>
<evidence type="ECO:0000259" key="6">
    <source>
        <dbReference type="Pfam" id="PF06429"/>
    </source>
</evidence>